<dbReference type="EMBL" id="BARS01032728">
    <property type="protein sequence ID" value="GAG17809.1"/>
    <property type="molecule type" value="Genomic_DNA"/>
</dbReference>
<accession>X0VHM4</accession>
<reference evidence="1" key="1">
    <citation type="journal article" date="2014" name="Front. Microbiol.">
        <title>High frequency of phylogenetically diverse reductive dehalogenase-homologous genes in deep subseafloor sedimentary metagenomes.</title>
        <authorList>
            <person name="Kawai M."/>
            <person name="Futagami T."/>
            <person name="Toyoda A."/>
            <person name="Takaki Y."/>
            <person name="Nishi S."/>
            <person name="Hori S."/>
            <person name="Arai W."/>
            <person name="Tsubouchi T."/>
            <person name="Morono Y."/>
            <person name="Uchiyama I."/>
            <person name="Ito T."/>
            <person name="Fujiyama A."/>
            <person name="Inagaki F."/>
            <person name="Takami H."/>
        </authorList>
    </citation>
    <scope>NUCLEOTIDE SEQUENCE</scope>
    <source>
        <strain evidence="1">Expedition CK06-06</strain>
    </source>
</reference>
<name>X0VHM4_9ZZZZ</name>
<feature type="non-terminal residue" evidence="1">
    <location>
        <position position="239"/>
    </location>
</feature>
<sequence>MARRSISPRGPRLIKRLEVVKCSVSEYYKLEHLHYLKQRPHFHTNTYKVVGIGYYRKAFPDPIAVTVYGMPLCNIFARDKATGGFFSGPPDRSSRLRLINQYIRYASRIVVDTRFRHLGIATFLAAETLQLQNVPIIETLVPFDWTANMLARLGFIGYPTSAPYWYSRFVTALNRIGVSPELYRHPEVAHRRLLSLDKSYTGFIEYEIQLFLEHFRNFSDMPVSEDRTRIFLNKIHYPQ</sequence>
<protein>
    <submittedName>
        <fullName evidence="1">Uncharacterized protein</fullName>
    </submittedName>
</protein>
<comment type="caution">
    <text evidence="1">The sequence shown here is derived from an EMBL/GenBank/DDBJ whole genome shotgun (WGS) entry which is preliminary data.</text>
</comment>
<proteinExistence type="predicted"/>
<gene>
    <name evidence="1" type="ORF">S01H1_50774</name>
</gene>
<evidence type="ECO:0000313" key="1">
    <source>
        <dbReference type="EMBL" id="GAG17809.1"/>
    </source>
</evidence>
<dbReference type="AlphaFoldDB" id="X0VHM4"/>
<organism evidence="1">
    <name type="scientific">marine sediment metagenome</name>
    <dbReference type="NCBI Taxonomy" id="412755"/>
    <lineage>
        <taxon>unclassified sequences</taxon>
        <taxon>metagenomes</taxon>
        <taxon>ecological metagenomes</taxon>
    </lineage>
</organism>